<protein>
    <submittedName>
        <fullName evidence="1">Uncharacterized protein</fullName>
    </submittedName>
</protein>
<proteinExistence type="predicted"/>
<dbReference type="AlphaFoldDB" id="A0A4P2Q1W6"/>
<name>A0A4P2Q1W6_SORCE</name>
<organism evidence="1 2">
    <name type="scientific">Sorangium cellulosum</name>
    <name type="common">Polyangium cellulosum</name>
    <dbReference type="NCBI Taxonomy" id="56"/>
    <lineage>
        <taxon>Bacteria</taxon>
        <taxon>Pseudomonadati</taxon>
        <taxon>Myxococcota</taxon>
        <taxon>Polyangia</taxon>
        <taxon>Polyangiales</taxon>
        <taxon>Polyangiaceae</taxon>
        <taxon>Sorangium</taxon>
    </lineage>
</organism>
<accession>A0A4P2Q1W6</accession>
<evidence type="ECO:0000313" key="1">
    <source>
        <dbReference type="EMBL" id="AUX23091.1"/>
    </source>
</evidence>
<sequence length="199" mass="21371">MTARAARGQIRGDRRARCVPHKSARGSNFVRIAARFWDAARGDATIAIAMQIRERPPGPGLAKVQSPPLLQRRRVELVACAAGPLRALFDRADVLSEGSTRDEHGALVYYGSTSLLVTLPQDAPRSTTLDRALAFDPHLRLRALRVAQREAAARAGGPLGPLHAEIRVGPAPRAMAASIALTVDVTAQVLLRTARPSRA</sequence>
<evidence type="ECO:0000313" key="2">
    <source>
        <dbReference type="Proteomes" id="UP000295781"/>
    </source>
</evidence>
<dbReference type="EMBL" id="CP012670">
    <property type="protein sequence ID" value="AUX23091.1"/>
    <property type="molecule type" value="Genomic_DNA"/>
</dbReference>
<gene>
    <name evidence="1" type="ORF">SOCEGT47_036100</name>
</gene>
<dbReference type="Proteomes" id="UP000295781">
    <property type="component" value="Chromosome"/>
</dbReference>
<reference evidence="1 2" key="1">
    <citation type="submission" date="2015-09" db="EMBL/GenBank/DDBJ databases">
        <title>Sorangium comparison.</title>
        <authorList>
            <person name="Zaburannyi N."/>
            <person name="Bunk B."/>
            <person name="Overmann J."/>
            <person name="Mueller R."/>
        </authorList>
    </citation>
    <scope>NUCLEOTIDE SEQUENCE [LARGE SCALE GENOMIC DNA]</scope>
    <source>
        <strain evidence="1 2">So ceGT47</strain>
    </source>
</reference>